<dbReference type="AlphaFoldDB" id="A0AAV4EEV4"/>
<feature type="compositionally biased region" description="Polar residues" evidence="1">
    <location>
        <begin position="9"/>
        <end position="22"/>
    </location>
</feature>
<comment type="caution">
    <text evidence="2">The sequence shown here is derived from an EMBL/GenBank/DDBJ whole genome shotgun (WGS) entry which is preliminary data.</text>
</comment>
<keyword evidence="3" id="KW-1185">Reference proteome</keyword>
<feature type="region of interest" description="Disordered" evidence="1">
    <location>
        <begin position="1"/>
        <end position="53"/>
    </location>
</feature>
<sequence length="482" mass="50145">MMSAFEKSPASTTTGGNNASDGSNINSATISNNNNNNDSNASSIKVDGDEEKPQEVLSLLDDDDDGQLALAVAAAVVSSSSSLSPPSSSTFFTSPPSASIPSANVNTSCGNGNISGFQDYGDSILSQVSASQQHLNNHHNHHLHNISNSHHQQQQQQHQPPLQQQQSPRLPLSPVSSGSMATSCYPILPPAYPSNFNPTSSQPVAFSSFTDSLSTTSTPPSSATISMDRSAAAVTAGSIGMGEHDSFEQFLADSDIPSSSLENRMKIEGDLDNILAARKNSLRSSSSGDYQDISASYANSNNPTNCSTYNACAISNIASSNSGGSKHFYRSASDVTNTVISSSSSHAMNMYSNNRSRHTSGCSTLSNINSNNGLDNTNTLNSAYATVSGFTTTTATTTISCSSVTSNYTTSNARGGNLTMTAARQRRASEYGYAQALLSQAPKIAAGVGSGASGSASDLDRASVLRLAQAFVTLQQGKSQDL</sequence>
<protein>
    <recommendedName>
        <fullName evidence="4">OAR domain-containing protein</fullName>
    </recommendedName>
</protein>
<feature type="region of interest" description="Disordered" evidence="1">
    <location>
        <begin position="78"/>
        <end position="97"/>
    </location>
</feature>
<evidence type="ECO:0000313" key="2">
    <source>
        <dbReference type="EMBL" id="GFR59503.1"/>
    </source>
</evidence>
<evidence type="ECO:0000256" key="1">
    <source>
        <dbReference type="SAM" id="MobiDB-lite"/>
    </source>
</evidence>
<accession>A0AAV4EEV4</accession>
<evidence type="ECO:0008006" key="4">
    <source>
        <dbReference type="Google" id="ProtNLM"/>
    </source>
</evidence>
<dbReference type="Proteomes" id="UP000762676">
    <property type="component" value="Unassembled WGS sequence"/>
</dbReference>
<dbReference type="EMBL" id="BMAT01010718">
    <property type="protein sequence ID" value="GFR59503.1"/>
    <property type="molecule type" value="Genomic_DNA"/>
</dbReference>
<organism evidence="2 3">
    <name type="scientific">Elysia marginata</name>
    <dbReference type="NCBI Taxonomy" id="1093978"/>
    <lineage>
        <taxon>Eukaryota</taxon>
        <taxon>Metazoa</taxon>
        <taxon>Spiralia</taxon>
        <taxon>Lophotrochozoa</taxon>
        <taxon>Mollusca</taxon>
        <taxon>Gastropoda</taxon>
        <taxon>Heterobranchia</taxon>
        <taxon>Euthyneura</taxon>
        <taxon>Panpulmonata</taxon>
        <taxon>Sacoglossa</taxon>
        <taxon>Placobranchoidea</taxon>
        <taxon>Plakobranchidae</taxon>
        <taxon>Elysia</taxon>
    </lineage>
</organism>
<feature type="region of interest" description="Disordered" evidence="1">
    <location>
        <begin position="140"/>
        <end position="178"/>
    </location>
</feature>
<gene>
    <name evidence="2" type="ORF">ElyMa_005386700</name>
</gene>
<proteinExistence type="predicted"/>
<evidence type="ECO:0000313" key="3">
    <source>
        <dbReference type="Proteomes" id="UP000762676"/>
    </source>
</evidence>
<name>A0AAV4EEV4_9GAST</name>
<feature type="compositionally biased region" description="Low complexity" evidence="1">
    <location>
        <begin position="23"/>
        <end position="44"/>
    </location>
</feature>
<feature type="compositionally biased region" description="Low complexity" evidence="1">
    <location>
        <begin position="145"/>
        <end position="174"/>
    </location>
</feature>
<reference evidence="2 3" key="1">
    <citation type="journal article" date="2021" name="Elife">
        <title>Chloroplast acquisition without the gene transfer in kleptoplastic sea slugs, Plakobranchus ocellatus.</title>
        <authorList>
            <person name="Maeda T."/>
            <person name="Takahashi S."/>
            <person name="Yoshida T."/>
            <person name="Shimamura S."/>
            <person name="Takaki Y."/>
            <person name="Nagai Y."/>
            <person name="Toyoda A."/>
            <person name="Suzuki Y."/>
            <person name="Arimoto A."/>
            <person name="Ishii H."/>
            <person name="Satoh N."/>
            <person name="Nishiyama T."/>
            <person name="Hasebe M."/>
            <person name="Maruyama T."/>
            <person name="Minagawa J."/>
            <person name="Obokata J."/>
            <person name="Shigenobu S."/>
        </authorList>
    </citation>
    <scope>NUCLEOTIDE SEQUENCE [LARGE SCALE GENOMIC DNA]</scope>
</reference>